<organism evidence="2 3">
    <name type="scientific">Janthinobacterium lividum</name>
    <dbReference type="NCBI Taxonomy" id="29581"/>
    <lineage>
        <taxon>Bacteria</taxon>
        <taxon>Pseudomonadati</taxon>
        <taxon>Pseudomonadota</taxon>
        <taxon>Betaproteobacteria</taxon>
        <taxon>Burkholderiales</taxon>
        <taxon>Oxalobacteraceae</taxon>
        <taxon>Janthinobacterium</taxon>
    </lineage>
</organism>
<gene>
    <name evidence="2" type="ORF">SAMN03097694_1499</name>
</gene>
<sequence length="214" mass="24411">MQLDEFVKIGMFVLGFITATKVLYDLFTVKWNRLREDYNFSKKFLEDVENFPGMHPYALEKGYQALAGTTILTVEEVSYLLTVKEAPQALKNFVLGRPYLQLSKSSGNNKIVFKDKFCSNLSRNWRKAWYLTIYIVTAFIAYAPILFSQEILKKTSVGTTISLAVLSALVFGYYAWGALKAGSRIISAEKLVKNQEKHTQRIILEKPVKVVKKS</sequence>
<comment type="caution">
    <text evidence="2">The sequence shown here is derived from an EMBL/GenBank/DDBJ whole genome shotgun (WGS) entry which is preliminary data.</text>
</comment>
<feature type="transmembrane region" description="Helical" evidence="1">
    <location>
        <begin position="157"/>
        <end position="176"/>
    </location>
</feature>
<evidence type="ECO:0000313" key="2">
    <source>
        <dbReference type="EMBL" id="SFX29399.1"/>
    </source>
</evidence>
<reference evidence="2 3" key="1">
    <citation type="submission" date="2016-11" db="EMBL/GenBank/DDBJ databases">
        <authorList>
            <person name="Varghese N."/>
            <person name="Submissions S."/>
        </authorList>
    </citation>
    <scope>NUCLEOTIDE SEQUENCE [LARGE SCALE GENOMIC DNA]</scope>
    <source>
        <strain evidence="2 3">NFR18</strain>
    </source>
</reference>
<feature type="transmembrane region" description="Helical" evidence="1">
    <location>
        <begin position="128"/>
        <end position="145"/>
    </location>
</feature>
<dbReference type="EMBL" id="FPKH01000001">
    <property type="protein sequence ID" value="SFX29399.1"/>
    <property type="molecule type" value="Genomic_DNA"/>
</dbReference>
<accession>A0AB38C504</accession>
<dbReference type="Proteomes" id="UP000182489">
    <property type="component" value="Unassembled WGS sequence"/>
</dbReference>
<keyword evidence="1" id="KW-0472">Membrane</keyword>
<name>A0AB38C504_9BURK</name>
<keyword evidence="1" id="KW-1133">Transmembrane helix</keyword>
<dbReference type="RefSeq" id="WP_072453366.1">
    <property type="nucleotide sequence ID" value="NZ_FPKH01000001.1"/>
</dbReference>
<protein>
    <submittedName>
        <fullName evidence="2">Uncharacterized protein</fullName>
    </submittedName>
</protein>
<keyword evidence="1" id="KW-0812">Transmembrane</keyword>
<proteinExistence type="predicted"/>
<dbReference type="AlphaFoldDB" id="A0AB38C504"/>
<feature type="transmembrane region" description="Helical" evidence="1">
    <location>
        <begin position="6"/>
        <end position="27"/>
    </location>
</feature>
<evidence type="ECO:0000256" key="1">
    <source>
        <dbReference type="SAM" id="Phobius"/>
    </source>
</evidence>
<evidence type="ECO:0000313" key="3">
    <source>
        <dbReference type="Proteomes" id="UP000182489"/>
    </source>
</evidence>